<evidence type="ECO:0000259" key="7">
    <source>
        <dbReference type="PROSITE" id="PS51160"/>
    </source>
</evidence>
<evidence type="ECO:0000256" key="5">
    <source>
        <dbReference type="PROSITE-ProRule" id="PRU00520"/>
    </source>
</evidence>
<evidence type="ECO:0000256" key="1">
    <source>
        <dbReference type="ARBA" id="ARBA00005614"/>
    </source>
</evidence>
<dbReference type="Proteomes" id="UP000236333">
    <property type="component" value="Unassembled WGS sequence"/>
</dbReference>
<accession>A0A2J7ZPX3</accession>
<organism evidence="8 9">
    <name type="scientific">Tetrabaena socialis</name>
    <dbReference type="NCBI Taxonomy" id="47790"/>
    <lineage>
        <taxon>Eukaryota</taxon>
        <taxon>Viridiplantae</taxon>
        <taxon>Chlorophyta</taxon>
        <taxon>core chlorophytes</taxon>
        <taxon>Chlorophyceae</taxon>
        <taxon>CS clade</taxon>
        <taxon>Chlamydomonadales</taxon>
        <taxon>Tetrabaenaceae</taxon>
        <taxon>Tetrabaena</taxon>
    </lineage>
</organism>
<dbReference type="InterPro" id="IPR036046">
    <property type="entry name" value="Acylphosphatase-like_dom_sf"/>
</dbReference>
<evidence type="ECO:0000313" key="8">
    <source>
        <dbReference type="EMBL" id="PNH02318.1"/>
    </source>
</evidence>
<dbReference type="OrthoDB" id="7961613at2759"/>
<name>A0A2J7ZPX3_9CHLO</name>
<comment type="similarity">
    <text evidence="1 6">Belongs to the acylphosphatase family.</text>
</comment>
<dbReference type="Gene3D" id="3.30.70.100">
    <property type="match status" value="1"/>
</dbReference>
<dbReference type="EMBL" id="PGGS01000677">
    <property type="protein sequence ID" value="PNH02318.1"/>
    <property type="molecule type" value="Genomic_DNA"/>
</dbReference>
<evidence type="ECO:0000256" key="6">
    <source>
        <dbReference type="RuleBase" id="RU004168"/>
    </source>
</evidence>
<evidence type="ECO:0000256" key="2">
    <source>
        <dbReference type="ARBA" id="ARBA00012150"/>
    </source>
</evidence>
<dbReference type="InterPro" id="IPR020456">
    <property type="entry name" value="Acylphosphatase"/>
</dbReference>
<dbReference type="SUPFAM" id="SSF54975">
    <property type="entry name" value="Acylphosphatase/BLUF domain-like"/>
    <property type="match status" value="1"/>
</dbReference>
<dbReference type="EC" id="3.6.1.7" evidence="2 5"/>
<dbReference type="InterPro" id="IPR001792">
    <property type="entry name" value="Acylphosphatase-like_dom"/>
</dbReference>
<protein>
    <recommendedName>
        <fullName evidence="2 5">acylphosphatase</fullName>
        <ecNumber evidence="2 5">3.6.1.7</ecNumber>
    </recommendedName>
</protein>
<comment type="catalytic activity">
    <reaction evidence="4 5">
        <text>an acyl phosphate + H2O = a carboxylate + phosphate + H(+)</text>
        <dbReference type="Rhea" id="RHEA:14965"/>
        <dbReference type="ChEBI" id="CHEBI:15377"/>
        <dbReference type="ChEBI" id="CHEBI:15378"/>
        <dbReference type="ChEBI" id="CHEBI:29067"/>
        <dbReference type="ChEBI" id="CHEBI:43474"/>
        <dbReference type="ChEBI" id="CHEBI:59918"/>
        <dbReference type="EC" id="3.6.1.7"/>
    </reaction>
</comment>
<sequence length="92" mass="10342">MSLVALKFEVFGKVFFRKYTAAEANRLGLHGWCENTPHGTVRGELEGPVDRVRQMTAWLQTTGSPHSRIDRAVFGEEVPIVSCTHPAFSVRR</sequence>
<dbReference type="AlphaFoldDB" id="A0A2J7ZPX3"/>
<gene>
    <name evidence="8" type="ORF">TSOC_011714</name>
</gene>
<reference evidence="8 9" key="1">
    <citation type="journal article" date="2017" name="Mol. Biol. Evol.">
        <title>The 4-celled Tetrabaena socialis nuclear genome reveals the essential components for genetic control of cell number at the origin of multicellularity in the volvocine lineage.</title>
        <authorList>
            <person name="Featherston J."/>
            <person name="Arakaki Y."/>
            <person name="Hanschen E.R."/>
            <person name="Ferris P.J."/>
            <person name="Michod R.E."/>
            <person name="Olson B.J.S.C."/>
            <person name="Nozaki H."/>
            <person name="Durand P.M."/>
        </authorList>
    </citation>
    <scope>NUCLEOTIDE SEQUENCE [LARGE SCALE GENOMIC DNA]</scope>
    <source>
        <strain evidence="8 9">NIES-571</strain>
    </source>
</reference>
<dbReference type="PANTHER" id="PTHR10029">
    <property type="entry name" value="ACYLPHOSPHATASE"/>
    <property type="match status" value="1"/>
</dbReference>
<evidence type="ECO:0000256" key="3">
    <source>
        <dbReference type="ARBA" id="ARBA00022801"/>
    </source>
</evidence>
<dbReference type="Pfam" id="PF00708">
    <property type="entry name" value="Acylphosphatase"/>
    <property type="match status" value="1"/>
</dbReference>
<comment type="caution">
    <text evidence="8">The sequence shown here is derived from an EMBL/GenBank/DDBJ whole genome shotgun (WGS) entry which is preliminary data.</text>
</comment>
<feature type="active site" evidence="5">
    <location>
        <position position="35"/>
    </location>
</feature>
<keyword evidence="3 5" id="KW-0378">Hydrolase</keyword>
<dbReference type="PROSITE" id="PS51160">
    <property type="entry name" value="ACYLPHOSPHATASE_3"/>
    <property type="match status" value="1"/>
</dbReference>
<feature type="active site" evidence="5">
    <location>
        <position position="17"/>
    </location>
</feature>
<evidence type="ECO:0000313" key="9">
    <source>
        <dbReference type="Proteomes" id="UP000236333"/>
    </source>
</evidence>
<keyword evidence="9" id="KW-1185">Reference proteome</keyword>
<dbReference type="GO" id="GO:0003998">
    <property type="term" value="F:acylphosphatase activity"/>
    <property type="evidence" value="ECO:0007669"/>
    <property type="project" value="UniProtKB-EC"/>
</dbReference>
<dbReference type="PANTHER" id="PTHR10029:SF3">
    <property type="entry name" value="ACYLPHOSPHATASE-RELATED"/>
    <property type="match status" value="1"/>
</dbReference>
<evidence type="ECO:0000256" key="4">
    <source>
        <dbReference type="ARBA" id="ARBA00047645"/>
    </source>
</evidence>
<feature type="domain" description="Acylphosphatase-like" evidence="7">
    <location>
        <begin position="5"/>
        <end position="92"/>
    </location>
</feature>
<proteinExistence type="inferred from homology"/>